<dbReference type="Proteomes" id="UP001140087">
    <property type="component" value="Unassembled WGS sequence"/>
</dbReference>
<comment type="caution">
    <text evidence="1">The sequence shown here is derived from an EMBL/GenBank/DDBJ whole genome shotgun (WGS) entry which is preliminary data.</text>
</comment>
<name>A0ACC1KHX7_9FUNG</name>
<protein>
    <submittedName>
        <fullName evidence="1">Uncharacterized protein</fullName>
    </submittedName>
</protein>
<keyword evidence="2" id="KW-1185">Reference proteome</keyword>
<sequence>MNARPFGGYVPPKVPLMYRALSKGLGATMWFWMMYRIKEDGPVVFGFRHPWDHGEHGHDEHGHGSGH</sequence>
<dbReference type="EMBL" id="JANBUN010003678">
    <property type="protein sequence ID" value="KAJ2789803.1"/>
    <property type="molecule type" value="Genomic_DNA"/>
</dbReference>
<evidence type="ECO:0000313" key="1">
    <source>
        <dbReference type="EMBL" id="KAJ2789803.1"/>
    </source>
</evidence>
<gene>
    <name evidence="1" type="ORF">H4R21_006656</name>
</gene>
<organism evidence="1 2">
    <name type="scientific">Coemansia helicoidea</name>
    <dbReference type="NCBI Taxonomy" id="1286919"/>
    <lineage>
        <taxon>Eukaryota</taxon>
        <taxon>Fungi</taxon>
        <taxon>Fungi incertae sedis</taxon>
        <taxon>Zoopagomycota</taxon>
        <taxon>Kickxellomycotina</taxon>
        <taxon>Kickxellomycetes</taxon>
        <taxon>Kickxellales</taxon>
        <taxon>Kickxellaceae</taxon>
        <taxon>Coemansia</taxon>
    </lineage>
</organism>
<evidence type="ECO:0000313" key="2">
    <source>
        <dbReference type="Proteomes" id="UP001140087"/>
    </source>
</evidence>
<proteinExistence type="predicted"/>
<accession>A0ACC1KHX7</accession>
<reference evidence="1" key="1">
    <citation type="submission" date="2022-07" db="EMBL/GenBank/DDBJ databases">
        <title>Phylogenomic reconstructions and comparative analyses of Kickxellomycotina fungi.</title>
        <authorList>
            <person name="Reynolds N.K."/>
            <person name="Stajich J.E."/>
            <person name="Barry K."/>
            <person name="Grigoriev I.V."/>
            <person name="Crous P."/>
            <person name="Smith M.E."/>
        </authorList>
    </citation>
    <scope>NUCLEOTIDE SEQUENCE</scope>
    <source>
        <strain evidence="1">BCRC 34780</strain>
    </source>
</reference>